<reference evidence="2" key="1">
    <citation type="submission" date="2016-10" db="EMBL/GenBank/DDBJ databases">
        <authorList>
            <person name="Varghese N."/>
            <person name="Submissions S."/>
        </authorList>
    </citation>
    <scope>NUCLEOTIDE SEQUENCE [LARGE SCALE GENOMIC DNA]</scope>
    <source>
        <strain evidence="2">DSM 16471</strain>
    </source>
</reference>
<keyword evidence="2" id="KW-1185">Reference proteome</keyword>
<name>A0A1H7W571_9FLAO</name>
<evidence type="ECO:0000313" key="1">
    <source>
        <dbReference type="EMBL" id="SEM16148.1"/>
    </source>
</evidence>
<protein>
    <submittedName>
        <fullName evidence="1">Uncharacterized protein</fullName>
    </submittedName>
</protein>
<sequence length="743" mass="85383">MLKYLYFALIPFVIISCSSESQDTEESEMDTISPEVEFSIVGFPKTSTSNEPIVVSNQIEIKIDARDNGGIAKIEAFINDEKVGEDSTAPYNIIVDVSGYNSKISQTSKFKDYILRITVTDINGNETSEEQVIYIDNELPLISDVSLENTSLINGSDNIITFNVSDNEGLLKVNVHINEILYSEIFDEVFETNLNTLELADGENILKIEAVDLAENIATFEVLFLIDNAGPEINIESLIVNSIIDETIIIKPEITDNYSSIKNVTFSIDNEQQLSFENGNDYEWNFNPENFDTGDKLIKISAKDSLDNESILELPIQIFRRLVTINIPENRIDNGMKIAVAFVSRMDGTLIQSKEILRDDRQIIFNTKEEFEDNQEFMLSFYLEENPYSNTAYISTHQNLTRVNPGILNLATPKYLQDDYISEIPTSNFLSNDYIISNGGRYINGKTYNTSRTSAYYGHLNSERTKFEIATSEWSPQSPFEIFYLYMNDSGVYKYKMLDNPISEGSFLDKTSFTTENIERNYVNVPSGNFTFYDFILEIFAASTLQDDLMNNYHQIYSPNPNIFNYDQNIPYDLNTTFLKYKHTFAWDNFYTERRGVPIETYEIPSVSINYSLEGNKVYINTQFSESTLGRIYCQSTDLNPNYTWTITYDTKKLNQVIIPEIPDNIFHTVTEAQDNNTLNIFAVSLFTYENIADYNTYIQKVLKENNEILDISDWFNSFTNSSTQGPQYKFYGRNQDFPFNNY</sequence>
<dbReference type="OrthoDB" id="1179649at2"/>
<evidence type="ECO:0000313" key="2">
    <source>
        <dbReference type="Proteomes" id="UP000198990"/>
    </source>
</evidence>
<dbReference type="EMBL" id="FNZN01000010">
    <property type="protein sequence ID" value="SEM16148.1"/>
    <property type="molecule type" value="Genomic_DNA"/>
</dbReference>
<dbReference type="Pfam" id="PF17957">
    <property type="entry name" value="Big_7"/>
    <property type="match status" value="1"/>
</dbReference>
<dbReference type="STRING" id="228957.SAMN04488008_11090"/>
<accession>A0A1H7W571</accession>
<dbReference type="InterPro" id="IPR013783">
    <property type="entry name" value="Ig-like_fold"/>
</dbReference>
<dbReference type="Gene3D" id="2.60.40.10">
    <property type="entry name" value="Immunoglobulins"/>
    <property type="match status" value="1"/>
</dbReference>
<dbReference type="AlphaFoldDB" id="A0A1H7W571"/>
<dbReference type="RefSeq" id="WP_091626878.1">
    <property type="nucleotide sequence ID" value="NZ_FNZN01000010.1"/>
</dbReference>
<gene>
    <name evidence="1" type="ORF">SAMN04488008_11090</name>
</gene>
<organism evidence="1 2">
    <name type="scientific">Maribacter orientalis</name>
    <dbReference type="NCBI Taxonomy" id="228957"/>
    <lineage>
        <taxon>Bacteria</taxon>
        <taxon>Pseudomonadati</taxon>
        <taxon>Bacteroidota</taxon>
        <taxon>Flavobacteriia</taxon>
        <taxon>Flavobacteriales</taxon>
        <taxon>Flavobacteriaceae</taxon>
        <taxon>Maribacter</taxon>
    </lineage>
</organism>
<dbReference type="Proteomes" id="UP000198990">
    <property type="component" value="Unassembled WGS sequence"/>
</dbReference>
<proteinExistence type="predicted"/>
<dbReference type="PROSITE" id="PS51257">
    <property type="entry name" value="PROKAR_LIPOPROTEIN"/>
    <property type="match status" value="1"/>
</dbReference>